<dbReference type="PANTHER" id="PTHR11787">
    <property type="entry name" value="RAB GDP-DISSOCIATION INHIBITOR"/>
    <property type="match status" value="1"/>
</dbReference>
<accession>A0ABP0FLV9</accession>
<dbReference type="EMBL" id="CAWYQH010000057">
    <property type="protein sequence ID" value="CAK8679387.1"/>
    <property type="molecule type" value="Genomic_DNA"/>
</dbReference>
<dbReference type="PANTHER" id="PTHR11787:SF8">
    <property type="entry name" value="RAB GDP DISSOCIATION INHIBITOR"/>
    <property type="match status" value="1"/>
</dbReference>
<comment type="subcellular location">
    <subcellularLocation>
        <location evidence="4">Cytoplasm</location>
    </subcellularLocation>
    <subcellularLocation>
        <location evidence="1">Golgi apparatus</location>
        <location evidence="1">trans-Golgi network</location>
    </subcellularLocation>
</comment>
<organism evidence="5 6">
    <name type="scientific">Clavelina lepadiformis</name>
    <name type="common">Light-bulb sea squirt</name>
    <name type="synonym">Ascidia lepadiformis</name>
    <dbReference type="NCBI Taxonomy" id="159417"/>
    <lineage>
        <taxon>Eukaryota</taxon>
        <taxon>Metazoa</taxon>
        <taxon>Chordata</taxon>
        <taxon>Tunicata</taxon>
        <taxon>Ascidiacea</taxon>
        <taxon>Aplousobranchia</taxon>
        <taxon>Clavelinidae</taxon>
        <taxon>Clavelina</taxon>
    </lineage>
</organism>
<keyword evidence="4" id="KW-0963">Cytoplasm</keyword>
<dbReference type="PRINTS" id="PR00892">
    <property type="entry name" value="RABGDI"/>
</dbReference>
<comment type="function">
    <text evidence="4">Regulates the GDP/GTP exchange reaction of most RAB proteins by inhibiting the dissociation of GDP from them, and the subsequent binding of GTP.</text>
</comment>
<protein>
    <recommendedName>
        <fullName evidence="4">Rab GDP dissociation inhibitor</fullName>
    </recommendedName>
</protein>
<evidence type="ECO:0000313" key="5">
    <source>
        <dbReference type="EMBL" id="CAK8679387.1"/>
    </source>
</evidence>
<evidence type="ECO:0000313" key="6">
    <source>
        <dbReference type="Proteomes" id="UP001642483"/>
    </source>
</evidence>
<evidence type="ECO:0000256" key="1">
    <source>
        <dbReference type="ARBA" id="ARBA00004601"/>
    </source>
</evidence>
<evidence type="ECO:0000256" key="4">
    <source>
        <dbReference type="RuleBase" id="RU363124"/>
    </source>
</evidence>
<dbReference type="PRINTS" id="PR00891">
    <property type="entry name" value="RABGDIREP"/>
</dbReference>
<dbReference type="SUPFAM" id="SSF51905">
    <property type="entry name" value="FAD/NAD(P)-binding domain"/>
    <property type="match status" value="2"/>
</dbReference>
<proteinExistence type="inferred from homology"/>
<dbReference type="InterPro" id="IPR018203">
    <property type="entry name" value="GDP_dissociation_inhibitor"/>
</dbReference>
<dbReference type="InterPro" id="IPR036188">
    <property type="entry name" value="FAD/NAD-bd_sf"/>
</dbReference>
<dbReference type="SUPFAM" id="SSF54373">
    <property type="entry name" value="FAD-linked reductases, C-terminal domain"/>
    <property type="match status" value="1"/>
</dbReference>
<keyword evidence="6" id="KW-1185">Reference proteome</keyword>
<dbReference type="InterPro" id="IPR000806">
    <property type="entry name" value="RabGDI"/>
</dbReference>
<dbReference type="Gene3D" id="1.10.405.10">
    <property type="entry name" value="Guanine Nucleotide Dissociation Inhibitor, domain 1"/>
    <property type="match status" value="1"/>
</dbReference>
<sequence>MKSAFTYYTAACKILKMDTAEKYDVIILGTGFTECILGGILAKEGKKVLQLDRERFSGGANGCISCLEELEAAFQTKLNAKHKGFWNVDLVTKFFVGKDRMVSLLEYIGVKIDTEPLHDVFLTFSGSLIKVPISAQQVMACNFIPTSEKESFHQFLEFARNRRFSENKQRQLPSPDGVFELYKLGSSCKLMVDHVITGGYKSSEAMLDQVRRFCDVPTPHRSTALHFPLFGLGELIQSLQKVIKSAGGRSMLNRPLDWVKKRDGLVYVSASGVTAGAPTIIADPSYFPDMVKSTAKIARASCVLNHPTPGATTSHSHYVVVPPATSEQRDDIYVSVVGSKHKVSPAGMYVAIVSAIVQSSNPDEALKPGLDLLGQITAKMTKVHDYCVPLEGDKKSRIFISKSYDATMTWETAMDDVTSLYEKITEKKFPT</sequence>
<comment type="caution">
    <text evidence="5">The sequence shown here is derived from an EMBL/GenBank/DDBJ whole genome shotgun (WGS) entry which is preliminary data.</text>
</comment>
<dbReference type="Pfam" id="PF00996">
    <property type="entry name" value="GDI"/>
    <property type="match status" value="1"/>
</dbReference>
<keyword evidence="3 4" id="KW-0343">GTPase activation</keyword>
<dbReference type="Gene3D" id="3.30.519.10">
    <property type="entry name" value="Guanine Nucleotide Dissociation Inhibitor, domain 2"/>
    <property type="match status" value="1"/>
</dbReference>
<dbReference type="Proteomes" id="UP001642483">
    <property type="component" value="Unassembled WGS sequence"/>
</dbReference>
<name>A0ABP0FLV9_CLALP</name>
<gene>
    <name evidence="5" type="ORF">CVLEPA_LOCUS9624</name>
</gene>
<evidence type="ECO:0000256" key="3">
    <source>
        <dbReference type="ARBA" id="ARBA00022468"/>
    </source>
</evidence>
<dbReference type="Gene3D" id="3.50.50.60">
    <property type="entry name" value="FAD/NAD(P)-binding domain"/>
    <property type="match status" value="1"/>
</dbReference>
<evidence type="ECO:0000256" key="2">
    <source>
        <dbReference type="ARBA" id="ARBA00005593"/>
    </source>
</evidence>
<reference evidence="5 6" key="1">
    <citation type="submission" date="2024-02" db="EMBL/GenBank/DDBJ databases">
        <authorList>
            <person name="Daric V."/>
            <person name="Darras S."/>
        </authorList>
    </citation>
    <scope>NUCLEOTIDE SEQUENCE [LARGE SCALE GENOMIC DNA]</scope>
</reference>
<comment type="similarity">
    <text evidence="2 4">Belongs to the Rab GDI family.</text>
</comment>